<feature type="transmembrane region" description="Helical" evidence="4">
    <location>
        <begin position="262"/>
        <end position="283"/>
    </location>
</feature>
<dbReference type="Proteomes" id="UP001500074">
    <property type="component" value="Unassembled WGS sequence"/>
</dbReference>
<feature type="transmembrane region" description="Helical" evidence="4">
    <location>
        <begin position="295"/>
        <end position="318"/>
    </location>
</feature>
<evidence type="ECO:0000256" key="4">
    <source>
        <dbReference type="SAM" id="Phobius"/>
    </source>
</evidence>
<dbReference type="SUPFAM" id="SSF54862">
    <property type="entry name" value="4Fe-4S ferredoxins"/>
    <property type="match status" value="1"/>
</dbReference>
<comment type="caution">
    <text evidence="5">The sequence shown here is derived from an EMBL/GenBank/DDBJ whole genome shotgun (WGS) entry which is preliminary data.</text>
</comment>
<gene>
    <name evidence="5" type="primary">tcuB</name>
    <name evidence="5" type="ORF">GCM10023342_16170</name>
</gene>
<protein>
    <submittedName>
        <fullName evidence="5">Tricarballylate utilization 4Fe-4S protein TcuB</fullName>
    </submittedName>
</protein>
<dbReference type="PROSITE" id="PS00198">
    <property type="entry name" value="4FE4S_FER_1"/>
    <property type="match status" value="1"/>
</dbReference>
<name>A0ABP9RCH1_9GAMM</name>
<evidence type="ECO:0000256" key="2">
    <source>
        <dbReference type="ARBA" id="ARBA00023004"/>
    </source>
</evidence>
<organism evidence="5 6">
    <name type="scientific">Modicisalibacter zincidurans</name>
    <dbReference type="NCBI Taxonomy" id="1178777"/>
    <lineage>
        <taxon>Bacteria</taxon>
        <taxon>Pseudomonadati</taxon>
        <taxon>Pseudomonadota</taxon>
        <taxon>Gammaproteobacteria</taxon>
        <taxon>Oceanospirillales</taxon>
        <taxon>Halomonadaceae</taxon>
        <taxon>Modicisalibacter</taxon>
    </lineage>
</organism>
<dbReference type="InterPro" id="IPR036197">
    <property type="entry name" value="NarG-like_sf"/>
</dbReference>
<dbReference type="SUPFAM" id="SSF103501">
    <property type="entry name" value="Respiratory nitrate reductase 1 gamma chain"/>
    <property type="match status" value="1"/>
</dbReference>
<proteinExistence type="predicted"/>
<keyword evidence="4" id="KW-0812">Transmembrane</keyword>
<keyword evidence="4" id="KW-0472">Membrane</keyword>
<keyword evidence="6" id="KW-1185">Reference proteome</keyword>
<feature type="transmembrane region" description="Helical" evidence="4">
    <location>
        <begin position="324"/>
        <end position="344"/>
    </location>
</feature>
<keyword evidence="2" id="KW-0408">Iron</keyword>
<dbReference type="InterPro" id="IPR017900">
    <property type="entry name" value="4Fe4S_Fe_S_CS"/>
</dbReference>
<keyword evidence="1" id="KW-0479">Metal-binding</keyword>
<evidence type="ECO:0000313" key="6">
    <source>
        <dbReference type="Proteomes" id="UP001500074"/>
    </source>
</evidence>
<feature type="transmembrane region" description="Helical" evidence="4">
    <location>
        <begin position="104"/>
        <end position="128"/>
    </location>
</feature>
<evidence type="ECO:0000256" key="1">
    <source>
        <dbReference type="ARBA" id="ARBA00022723"/>
    </source>
</evidence>
<feature type="transmembrane region" description="Helical" evidence="4">
    <location>
        <begin position="226"/>
        <end position="247"/>
    </location>
</feature>
<dbReference type="InterPro" id="IPR012830">
    <property type="entry name" value="Citrate_utilization_prot_B"/>
</dbReference>
<feature type="transmembrane region" description="Helical" evidence="4">
    <location>
        <begin position="148"/>
        <end position="172"/>
    </location>
</feature>
<keyword evidence="4" id="KW-1133">Transmembrane helix</keyword>
<accession>A0ABP9RCH1</accession>
<reference evidence="6" key="1">
    <citation type="journal article" date="2019" name="Int. J. Syst. Evol. Microbiol.">
        <title>The Global Catalogue of Microorganisms (GCM) 10K type strain sequencing project: providing services to taxonomists for standard genome sequencing and annotation.</title>
        <authorList>
            <consortium name="The Broad Institute Genomics Platform"/>
            <consortium name="The Broad Institute Genome Sequencing Center for Infectious Disease"/>
            <person name="Wu L."/>
            <person name="Ma J."/>
        </authorList>
    </citation>
    <scope>NUCLEOTIDE SEQUENCE [LARGE SCALE GENOMIC DNA]</scope>
    <source>
        <strain evidence="6">JCM 18472</strain>
    </source>
</reference>
<dbReference type="NCBIfam" id="TIGR02484">
    <property type="entry name" value="CitB"/>
    <property type="match status" value="1"/>
</dbReference>
<dbReference type="EMBL" id="BAABKI010000018">
    <property type="protein sequence ID" value="GAA5174665.1"/>
    <property type="molecule type" value="Genomic_DNA"/>
</dbReference>
<evidence type="ECO:0000256" key="3">
    <source>
        <dbReference type="ARBA" id="ARBA00023014"/>
    </source>
</evidence>
<sequence length="370" mass="40756">MQRIETLIDEARHNMTVCNACRYCEGFCPVFPAMERRLAFSREDLNYLANLCHNCSECLYACQYAPPHEFAVNVPKSMAKLRASSYREYAWPGPLARLFDRNGLVSSVALALGMTLILLVAIALNGGLAGLLGAQHGGDFYALMPHNVMAGLFGGVALFIVLALAMGFAAFWRESGEGARALLDRRAWRDALSEAASLRHLHGQGDVGCTYPDEYHSHWRRRFHHFTAYGFLLCFAATVTGTFYHYLLGWVAPYEIISLPKLFGILGGLGLLVGPAGLFYLKLKRDPASGDGRQLGMDMAFIALLWLSSLSGLVLMLFRESSALGLLLVIHLGIVLALFVTLPYGKFVHGLYRLGALYRNALERRRGGAG</sequence>
<dbReference type="RefSeq" id="WP_051907406.1">
    <property type="nucleotide sequence ID" value="NZ_BAABKI010000018.1"/>
</dbReference>
<keyword evidence="3" id="KW-0411">Iron-sulfur</keyword>
<evidence type="ECO:0000313" key="5">
    <source>
        <dbReference type="EMBL" id="GAA5174665.1"/>
    </source>
</evidence>